<dbReference type="Gene3D" id="3.30.930.10">
    <property type="entry name" value="Bira Bifunctional Protein, Domain 2"/>
    <property type="match status" value="1"/>
</dbReference>
<gene>
    <name evidence="17" type="primary">gcn2</name>
    <name evidence="17" type="ORF">SOMG_03214</name>
</gene>
<dbReference type="GO" id="GO:0005524">
    <property type="term" value="F:ATP binding"/>
    <property type="evidence" value="ECO:0007669"/>
    <property type="project" value="UniProtKB-UniRule"/>
</dbReference>
<evidence type="ECO:0000256" key="6">
    <source>
        <dbReference type="ARBA" id="ARBA00022840"/>
    </source>
</evidence>
<dbReference type="InterPro" id="IPR050339">
    <property type="entry name" value="CC_SR_Kinase"/>
</dbReference>
<dbReference type="Pfam" id="PF00069">
    <property type="entry name" value="Pkinase"/>
    <property type="match status" value="3"/>
</dbReference>
<evidence type="ECO:0000256" key="8">
    <source>
        <dbReference type="ARBA" id="ARBA00047899"/>
    </source>
</evidence>
<feature type="binding site" evidence="12">
    <location>
        <position position="585"/>
    </location>
    <ligand>
        <name>ATP</name>
        <dbReference type="ChEBI" id="CHEBI:30616"/>
    </ligand>
</feature>
<comment type="similarity">
    <text evidence="7">Belongs to the protein kinase superfamily. Ser/Thr protein kinase family. GCN2 subfamily.</text>
</comment>
<dbReference type="InterPro" id="IPR016255">
    <property type="entry name" value="Gcn2"/>
</dbReference>
<comment type="catalytic activity">
    <reaction evidence="8">
        <text>L-threonyl-[protein] + ATP = O-phospho-L-threonyl-[protein] + ADP + H(+)</text>
        <dbReference type="Rhea" id="RHEA:46608"/>
        <dbReference type="Rhea" id="RHEA-COMP:11060"/>
        <dbReference type="Rhea" id="RHEA-COMP:11605"/>
        <dbReference type="ChEBI" id="CHEBI:15378"/>
        <dbReference type="ChEBI" id="CHEBI:30013"/>
        <dbReference type="ChEBI" id="CHEBI:30616"/>
        <dbReference type="ChEBI" id="CHEBI:61977"/>
        <dbReference type="ChEBI" id="CHEBI:456216"/>
        <dbReference type="EC" id="2.7.11.1"/>
    </reaction>
</comment>
<dbReference type="CDD" id="cd14046">
    <property type="entry name" value="STKc_EIF2AK4_GCN2_rpt2"/>
    <property type="match status" value="1"/>
</dbReference>
<feature type="binding site" evidence="11">
    <location>
        <begin position="561"/>
        <end position="569"/>
    </location>
    <ligand>
        <name>ATP</name>
        <dbReference type="ChEBI" id="CHEBI:30616"/>
    </ligand>
</feature>
<dbReference type="PANTHER" id="PTHR11042">
    <property type="entry name" value="EUKARYOTIC TRANSLATION INITIATION FACTOR 2-ALPHA KINASE EIF2-ALPHA KINASE -RELATED"/>
    <property type="match status" value="1"/>
</dbReference>
<dbReference type="Proteomes" id="UP001212411">
    <property type="component" value="Chromosome 2"/>
</dbReference>
<dbReference type="GO" id="GO:0005634">
    <property type="term" value="C:nucleus"/>
    <property type="evidence" value="ECO:0007669"/>
    <property type="project" value="TreeGrafter"/>
</dbReference>
<dbReference type="SUPFAM" id="SSF56112">
    <property type="entry name" value="Protein kinase-like (PK-like)"/>
    <property type="match status" value="2"/>
</dbReference>
<feature type="domain" description="Protein kinase" evidence="15">
    <location>
        <begin position="235"/>
        <end position="510"/>
    </location>
</feature>
<dbReference type="FunFam" id="3.10.110.10:FF:000050">
    <property type="entry name" value="eIF-2-alpha kinase GCN2"/>
    <property type="match status" value="1"/>
</dbReference>
<sequence>MDAAKRLELCRETQQNEIAALKAIFMDDFEELKSKNAWNVSNGRVFAIHLCSRSPSAKSIAKVDLYIELGRSYPYVKPTVKLQNGENVLKSQIRFLLKKLDQKAKELLGEEMIFEFASMVQEYLNDWQSDLSSQFASLEEERAVQLQQDRERAEMDEQLKLEKEKEAHYEEEKILQNKIRDELQRRSYDSPQSPKEKKIDDTNKLTFDRLPSSVYFDCSISVKNYQDSLVEFHKVIPLYRISSSPLSTLALAKADIDEALFPDCIFMLRMVRLTNPYYSTEAGKKSIQDLESELENLKVIRHDLLASIYEYQLQREIESHGWRLYILQEYSNKLTLAGLLQTIVTLDVETVRTFSNNILEGLAELHRLGISHRNLHLDNVILFQSGHKTFAKLMDFCFTRTLRDMNASSPFHTESQSIPGILPEDLYPPEVNETFFMSASRKTDIWCFGLLVLQMLCGMHVLQKFSSIKLLFSHVIPLLPGPYQELIRRCLMRDPKKRPTATDLLASQVIRLGTSILTTVEQGSLGRNTRMSYGGQDGIIDMLYRKSVSRYESDFEEIEFLGKGGFGEVVKVKNRIDGRFYAIKKLLLHHNDKENSRILREVMTLSRLHHDHVVRYYTAWVETDTSENLKESDSEEDSFVPSSRITSDIQHSSRYTTDDLSDLDIHFEGETSSPENPELSPETSYSASNTSEDINVGRSESDVRTIYTNKTGEPNLNATLYVQMEYCEKLSLQDIIREKLQVDEIWRLFRQILEALAYIHSRGMMHRDLKPGNVFLDENRNVKLGDFGLATENEPSQIINDKSKNRNTGDGELTSGVGTALYVAPELLKKTSGLHYDAKVDMYSLGIILFEMCMSFSTSMERIRLIDAIRSPFILLPNNFPFSLTSHEYKVIHSLLQHDPAKRPSSQELLESEAIPPKVGEEYIQEGLKLLSNRNSPYYSKLLKVLFSQVPDRHKDYTYDFNLSEDDNAISRVLERGCDSLLAGLVRDHIVQVFRRHGAKERESQALFPKSTQYGENKALVSLLDKAGTLLQLPYDTTLPYARNVARNAVEEEKTYLIADVFRESYGGGKPKAMKKISFDLTTNSDNLDWYDAESIKVLDEVLLEIPSLVNSCIWINHADIFSGILDFLQISREKRNRTSQILGQKNQGLSFSQIRNQLRNESLVPSTTLDDLNLFDFCVSFDEGLNRLRRVFGKSMTIKMRSALNNLEKVWRFLKGLKLSHPVYFVPLCVHSHEFYEGGIMFQAIHTPEKAELLCVGGRYDKLVRLFDPPLMRTTRRKHVVGMSLGLESIVSSVSRYIRFHSRKQSKVQTRSPITKTLGSWLPRRVDVLVTSIGKDSIMEKCALLQELWSLNIRADIILRGATSLEEIVTRYKSEGVNWVLVVRQKNTQMEHSVKARNIMKNEDDEIKIDEVGVWLLGEINERKRNENLSQTRQVIDSDIQDYGKYNDSSSEIDLDVQLVPLKAASDRKYKWKHKQNAMNKVYDLVQSAIHDSTKDALALAVDCDAAAMQGLKSTSFKDDDSWKKLVDSCPASQREYMQRLQTKLTSLAEKGRNRVWICSFRTNEIYLYGLN</sequence>
<dbReference type="SUPFAM" id="SSF55681">
    <property type="entry name" value="Class II aaRS and biotin synthetases"/>
    <property type="match status" value="1"/>
</dbReference>
<evidence type="ECO:0000256" key="10">
    <source>
        <dbReference type="PIRSR" id="PIRSR000660-1"/>
    </source>
</evidence>
<dbReference type="InterPro" id="IPR024435">
    <property type="entry name" value="HisRS-related_dom"/>
</dbReference>
<evidence type="ECO:0000256" key="13">
    <source>
        <dbReference type="SAM" id="Coils"/>
    </source>
</evidence>
<comment type="catalytic activity">
    <reaction evidence="9">
        <text>L-seryl-[protein] + ATP = O-phospho-L-seryl-[protein] + ADP + H(+)</text>
        <dbReference type="Rhea" id="RHEA:17989"/>
        <dbReference type="Rhea" id="RHEA-COMP:9863"/>
        <dbReference type="Rhea" id="RHEA-COMP:11604"/>
        <dbReference type="ChEBI" id="CHEBI:15378"/>
        <dbReference type="ChEBI" id="CHEBI:29999"/>
        <dbReference type="ChEBI" id="CHEBI:30616"/>
        <dbReference type="ChEBI" id="CHEBI:83421"/>
        <dbReference type="ChEBI" id="CHEBI:456216"/>
        <dbReference type="EC" id="2.7.11.1"/>
    </reaction>
</comment>
<dbReference type="InterPro" id="IPR036621">
    <property type="entry name" value="Anticodon-bd_dom_sf"/>
</dbReference>
<feature type="region of interest" description="Disordered" evidence="14">
    <location>
        <begin position="625"/>
        <end position="645"/>
    </location>
</feature>
<protein>
    <recommendedName>
        <fullName evidence="1">non-specific serine/threonine protein kinase</fullName>
        <ecNumber evidence="1">2.7.11.1</ecNumber>
    </recommendedName>
</protein>
<evidence type="ECO:0000259" key="16">
    <source>
        <dbReference type="PROSITE" id="PS50908"/>
    </source>
</evidence>
<keyword evidence="3" id="KW-0808">Transferase</keyword>
<evidence type="ECO:0000256" key="11">
    <source>
        <dbReference type="PIRSR" id="PIRSR000660-2"/>
    </source>
</evidence>
<dbReference type="KEGG" id="som:SOMG_03214"/>
<dbReference type="Pfam" id="PF05773">
    <property type="entry name" value="RWD"/>
    <property type="match status" value="1"/>
</dbReference>
<dbReference type="SMART" id="SM00591">
    <property type="entry name" value="RWD"/>
    <property type="match status" value="1"/>
</dbReference>
<keyword evidence="13" id="KW-0175">Coiled coil</keyword>
<evidence type="ECO:0000256" key="7">
    <source>
        <dbReference type="ARBA" id="ARBA00037982"/>
    </source>
</evidence>
<dbReference type="InterPro" id="IPR016135">
    <property type="entry name" value="UBQ-conjugating_enzyme/RWD"/>
</dbReference>
<dbReference type="CDD" id="cd23823">
    <property type="entry name" value="RWD_GCN2"/>
    <property type="match status" value="1"/>
</dbReference>
<feature type="domain" description="RWD" evidence="16">
    <location>
        <begin position="16"/>
        <end position="127"/>
    </location>
</feature>
<feature type="domain" description="Protein kinase" evidence="15">
    <location>
        <begin position="555"/>
        <end position="924"/>
    </location>
</feature>
<evidence type="ECO:0000313" key="18">
    <source>
        <dbReference type="Proteomes" id="UP001212411"/>
    </source>
</evidence>
<dbReference type="CDD" id="cd14012">
    <property type="entry name" value="PK_eIF2AK_GCN2_rpt1"/>
    <property type="match status" value="1"/>
</dbReference>
<keyword evidence="18" id="KW-1185">Reference proteome</keyword>
<evidence type="ECO:0000256" key="12">
    <source>
        <dbReference type="PROSITE-ProRule" id="PRU10141"/>
    </source>
</evidence>
<dbReference type="Gene3D" id="1.10.510.10">
    <property type="entry name" value="Transferase(Phosphotransferase) domain 1"/>
    <property type="match status" value="2"/>
</dbReference>
<dbReference type="InterPro" id="IPR041715">
    <property type="entry name" value="HisRS-like_core"/>
</dbReference>
<accession>A0AAE9WC67</accession>
<dbReference type="Gene3D" id="3.10.110.10">
    <property type="entry name" value="Ubiquitin Conjugating Enzyme"/>
    <property type="match status" value="1"/>
</dbReference>
<dbReference type="InterPro" id="IPR011009">
    <property type="entry name" value="Kinase-like_dom_sf"/>
</dbReference>
<dbReference type="InterPro" id="IPR008271">
    <property type="entry name" value="Ser/Thr_kinase_AS"/>
</dbReference>
<dbReference type="InterPro" id="IPR045864">
    <property type="entry name" value="aa-tRNA-synth_II/BPL/LPL"/>
</dbReference>
<evidence type="ECO:0000256" key="2">
    <source>
        <dbReference type="ARBA" id="ARBA00022527"/>
    </source>
</evidence>
<feature type="coiled-coil region" evidence="13">
    <location>
        <begin position="136"/>
        <end position="172"/>
    </location>
</feature>
<dbReference type="InterPro" id="IPR000719">
    <property type="entry name" value="Prot_kinase_dom"/>
</dbReference>
<dbReference type="PROSITE" id="PS00107">
    <property type="entry name" value="PROTEIN_KINASE_ATP"/>
    <property type="match status" value="1"/>
</dbReference>
<dbReference type="PANTHER" id="PTHR11042:SF136">
    <property type="entry name" value="EIF-2-ALPHA KINASE GCN2"/>
    <property type="match status" value="1"/>
</dbReference>
<dbReference type="Pfam" id="PF12745">
    <property type="entry name" value="HGTP_anticodon2"/>
    <property type="match status" value="1"/>
</dbReference>
<evidence type="ECO:0000256" key="5">
    <source>
        <dbReference type="ARBA" id="ARBA00022777"/>
    </source>
</evidence>
<dbReference type="Gene3D" id="3.40.50.800">
    <property type="entry name" value="Anticodon-binding domain"/>
    <property type="match status" value="1"/>
</dbReference>
<dbReference type="Pfam" id="PF13393">
    <property type="entry name" value="tRNA-synt_His"/>
    <property type="match status" value="1"/>
</dbReference>
<dbReference type="PROSITE" id="PS50908">
    <property type="entry name" value="RWD"/>
    <property type="match status" value="1"/>
</dbReference>
<name>A0AAE9WC67_9SCHI</name>
<keyword evidence="4 11" id="KW-0547">Nucleotide-binding</keyword>
<dbReference type="PROSITE" id="PS50011">
    <property type="entry name" value="PROTEIN_KINASE_DOM"/>
    <property type="match status" value="2"/>
</dbReference>
<dbReference type="EC" id="2.7.11.1" evidence="1"/>
<evidence type="ECO:0000259" key="15">
    <source>
        <dbReference type="PROSITE" id="PS50011"/>
    </source>
</evidence>
<evidence type="ECO:0000313" key="17">
    <source>
        <dbReference type="EMBL" id="WBW73544.1"/>
    </source>
</evidence>
<dbReference type="PROSITE" id="PS00108">
    <property type="entry name" value="PROTEIN_KINASE_ST"/>
    <property type="match status" value="1"/>
</dbReference>
<dbReference type="SUPFAM" id="SSF54495">
    <property type="entry name" value="UBC-like"/>
    <property type="match status" value="1"/>
</dbReference>
<dbReference type="RefSeq" id="XP_056037787.1">
    <property type="nucleotide sequence ID" value="XM_056182005.1"/>
</dbReference>
<dbReference type="GO" id="GO:0000077">
    <property type="term" value="P:DNA damage checkpoint signaling"/>
    <property type="evidence" value="ECO:0007669"/>
    <property type="project" value="InterPro"/>
</dbReference>
<keyword evidence="2" id="KW-0723">Serine/threonine-protein kinase</keyword>
<dbReference type="GeneID" id="80876694"/>
<dbReference type="GO" id="GO:0004694">
    <property type="term" value="F:eukaryotic translation initiation factor 2alpha kinase activity"/>
    <property type="evidence" value="ECO:0007669"/>
    <property type="project" value="InterPro"/>
</dbReference>
<evidence type="ECO:0000256" key="4">
    <source>
        <dbReference type="ARBA" id="ARBA00022741"/>
    </source>
</evidence>
<dbReference type="PIRSF" id="PIRSF000660">
    <property type="entry name" value="Ser/Thr_PK_GCN2"/>
    <property type="match status" value="1"/>
</dbReference>
<dbReference type="InterPro" id="IPR006575">
    <property type="entry name" value="RWD_dom"/>
</dbReference>
<organism evidence="17 18">
    <name type="scientific">Schizosaccharomyces osmophilus</name>
    <dbReference type="NCBI Taxonomy" id="2545709"/>
    <lineage>
        <taxon>Eukaryota</taxon>
        <taxon>Fungi</taxon>
        <taxon>Dikarya</taxon>
        <taxon>Ascomycota</taxon>
        <taxon>Taphrinomycotina</taxon>
        <taxon>Schizosaccharomycetes</taxon>
        <taxon>Schizosaccharomycetales</taxon>
        <taxon>Schizosaccharomycetaceae</taxon>
        <taxon>Schizosaccharomyces</taxon>
    </lineage>
</organism>
<evidence type="ECO:0000256" key="1">
    <source>
        <dbReference type="ARBA" id="ARBA00012513"/>
    </source>
</evidence>
<dbReference type="EMBL" id="CP115612">
    <property type="protein sequence ID" value="WBW73544.1"/>
    <property type="molecule type" value="Genomic_DNA"/>
</dbReference>
<dbReference type="GO" id="GO:0005829">
    <property type="term" value="C:cytosol"/>
    <property type="evidence" value="ECO:0007669"/>
    <property type="project" value="TreeGrafter"/>
</dbReference>
<dbReference type="SMART" id="SM00220">
    <property type="entry name" value="S_TKc"/>
    <property type="match status" value="2"/>
</dbReference>
<evidence type="ECO:0000256" key="9">
    <source>
        <dbReference type="ARBA" id="ARBA00048679"/>
    </source>
</evidence>
<keyword evidence="5 17" id="KW-0418">Kinase</keyword>
<evidence type="ECO:0000256" key="14">
    <source>
        <dbReference type="SAM" id="MobiDB-lite"/>
    </source>
</evidence>
<keyword evidence="6 11" id="KW-0067">ATP-binding</keyword>
<dbReference type="Gene3D" id="3.30.200.20">
    <property type="entry name" value="Phosphorylase Kinase, domain 1"/>
    <property type="match status" value="1"/>
</dbReference>
<dbReference type="FunFam" id="3.30.200.20:FF:000379">
    <property type="entry name" value="eIF-2-alpha kinase GCN2"/>
    <property type="match status" value="1"/>
</dbReference>
<feature type="active site" description="Proton acceptor" evidence="10">
    <location>
        <position position="768"/>
    </location>
</feature>
<proteinExistence type="inferred from homology"/>
<dbReference type="GO" id="GO:0009893">
    <property type="term" value="P:positive regulation of metabolic process"/>
    <property type="evidence" value="ECO:0007669"/>
    <property type="project" value="UniProtKB-ARBA"/>
</dbReference>
<feature type="compositionally biased region" description="Polar residues" evidence="14">
    <location>
        <begin position="670"/>
        <end position="693"/>
    </location>
</feature>
<reference evidence="17 18" key="1">
    <citation type="journal article" date="2023" name="G3 (Bethesda)">
        <title>A high-quality reference genome for the fission yeast Schizosaccharomyces osmophilus.</title>
        <authorList>
            <person name="Jia G.S."/>
            <person name="Zhang W.C."/>
            <person name="Liang Y."/>
            <person name="Liu X.H."/>
            <person name="Rhind N."/>
            <person name="Pidoux A."/>
            <person name="Brysch-Herzberg M."/>
            <person name="Du L.L."/>
        </authorList>
    </citation>
    <scope>NUCLEOTIDE SEQUENCE [LARGE SCALE GENOMIC DNA]</scope>
    <source>
        <strain evidence="17 18">CBS 15793</strain>
    </source>
</reference>
<dbReference type="InterPro" id="IPR017441">
    <property type="entry name" value="Protein_kinase_ATP_BS"/>
</dbReference>
<feature type="region of interest" description="Disordered" evidence="14">
    <location>
        <begin position="666"/>
        <end position="699"/>
    </location>
</feature>
<feature type="binding site" evidence="11">
    <location>
        <position position="584"/>
    </location>
    <ligand>
        <name>ATP</name>
        <dbReference type="ChEBI" id="CHEBI:30616"/>
    </ligand>
</feature>
<evidence type="ECO:0000256" key="3">
    <source>
        <dbReference type="ARBA" id="ARBA00022679"/>
    </source>
</evidence>